<gene>
    <name evidence="2" type="ORF">VN21_14170</name>
</gene>
<feature type="transmembrane region" description="Helical" evidence="1">
    <location>
        <begin position="20"/>
        <end position="45"/>
    </location>
</feature>
<organism evidence="2 3">
    <name type="scientific">Paraclostridium benzoelyticum</name>
    <dbReference type="NCBI Taxonomy" id="1629550"/>
    <lineage>
        <taxon>Bacteria</taxon>
        <taxon>Bacillati</taxon>
        <taxon>Bacillota</taxon>
        <taxon>Clostridia</taxon>
        <taxon>Peptostreptococcales</taxon>
        <taxon>Peptostreptococcaceae</taxon>
        <taxon>Paraclostridium</taxon>
    </lineage>
</organism>
<dbReference type="EMBL" id="LBBT01000278">
    <property type="protein sequence ID" value="KKY00437.1"/>
    <property type="molecule type" value="Genomic_DNA"/>
</dbReference>
<dbReference type="PATRIC" id="fig|1629550.3.peg.2298"/>
<protein>
    <submittedName>
        <fullName evidence="2">Uncharacterized protein</fullName>
    </submittedName>
</protein>
<evidence type="ECO:0000313" key="2">
    <source>
        <dbReference type="EMBL" id="KKY00437.1"/>
    </source>
</evidence>
<dbReference type="AlphaFoldDB" id="A0A0M3DGE6"/>
<keyword evidence="1" id="KW-0812">Transmembrane</keyword>
<keyword evidence="1" id="KW-0472">Membrane</keyword>
<keyword evidence="3" id="KW-1185">Reference proteome</keyword>
<keyword evidence="1" id="KW-1133">Transmembrane helix</keyword>
<sequence>MMFLLDFMGISYSNWLWIDYALFVFAIFIILSVIFYFGHGFCIMFKQKKSAKKQNTKSN</sequence>
<name>A0A0M3DGE6_9FIRM</name>
<dbReference type="Proteomes" id="UP000034407">
    <property type="component" value="Unassembled WGS sequence"/>
</dbReference>
<accession>A0A0M3DGE6</accession>
<evidence type="ECO:0000313" key="3">
    <source>
        <dbReference type="Proteomes" id="UP000034407"/>
    </source>
</evidence>
<evidence type="ECO:0000256" key="1">
    <source>
        <dbReference type="SAM" id="Phobius"/>
    </source>
</evidence>
<reference evidence="2 3" key="1">
    <citation type="submission" date="2015-04" db="EMBL/GenBank/DDBJ databases">
        <title>Microcin producing Clostridium sp. JC272T.</title>
        <authorList>
            <person name="Jyothsna T."/>
            <person name="Sasikala C."/>
            <person name="Ramana C."/>
        </authorList>
    </citation>
    <scope>NUCLEOTIDE SEQUENCE [LARGE SCALE GENOMIC DNA]</scope>
    <source>
        <strain evidence="2 3">JC272</strain>
    </source>
</reference>
<comment type="caution">
    <text evidence="2">The sequence shown here is derived from an EMBL/GenBank/DDBJ whole genome shotgun (WGS) entry which is preliminary data.</text>
</comment>
<proteinExistence type="predicted"/>